<dbReference type="Gene3D" id="3.40.50.1450">
    <property type="entry name" value="HybD-like"/>
    <property type="match status" value="1"/>
</dbReference>
<keyword evidence="1" id="KW-0378">Hydrolase</keyword>
<gene>
    <name evidence="1" type="primary">hycI</name>
    <name evidence="1" type="ORF">K6K13_07225</name>
</gene>
<dbReference type="NCBIfam" id="TIGR00142">
    <property type="entry name" value="hycI"/>
    <property type="match status" value="1"/>
</dbReference>
<dbReference type="InterPro" id="IPR000671">
    <property type="entry name" value="Peptidase_A31"/>
</dbReference>
<dbReference type="GO" id="GO:0016787">
    <property type="term" value="F:hydrolase activity"/>
    <property type="evidence" value="ECO:0007669"/>
    <property type="project" value="UniProtKB-KW"/>
</dbReference>
<name>A0ABX9APR4_9ENTR</name>
<dbReference type="CDD" id="cd06067">
    <property type="entry name" value="H2MP_MemB-H2evol"/>
    <property type="match status" value="1"/>
</dbReference>
<dbReference type="PANTHER" id="PTHR30302:SF4">
    <property type="entry name" value="HYDROGENASE 3 MATURATION PROTEASE"/>
    <property type="match status" value="1"/>
</dbReference>
<reference evidence="1 2" key="1">
    <citation type="submission" date="2021-08" db="EMBL/GenBank/DDBJ databases">
        <title>Culture and genomic analysis of Symbiopectobacterium purcellii sp. nov. gen. nov., isolated from the leafhopper Empoasca decipiens.</title>
        <authorList>
            <person name="Nadal-Jimenez P."/>
            <person name="Siozios S."/>
            <person name="Halliday N."/>
            <person name="Camara M."/>
            <person name="Hurst G.D.D."/>
        </authorList>
    </citation>
    <scope>NUCLEOTIDE SEQUENCE [LARGE SCALE GENOMIC DNA]</scope>
    <source>
        <strain evidence="1 2">SyEd1</strain>
    </source>
</reference>
<sequence length="174" mass="18904">MNWEDHLASLDTLDILDTDTPCSAPNMVLAVGNVMMGDDGAGPLLAERLQHSPLAGWAVIDGGAIPENAVHRLRAAPPQRLLVVDATDMGLEPGAIRIVDPTRIAEDMLMNTHSMPLTFMIDALQTFIPEVIFVGIQPALVAFYCPVNRAVTQAVEQIYQQLPHWQGDGGFPRL</sequence>
<dbReference type="PANTHER" id="PTHR30302">
    <property type="entry name" value="HYDROGENASE 1 MATURATION PROTEASE"/>
    <property type="match status" value="1"/>
</dbReference>
<organism evidence="1 2">
    <name type="scientific">Symbiopectobacterium purcellii</name>
    <dbReference type="NCBI Taxonomy" id="2871826"/>
    <lineage>
        <taxon>Bacteria</taxon>
        <taxon>Pseudomonadati</taxon>
        <taxon>Pseudomonadota</taxon>
        <taxon>Gammaproteobacteria</taxon>
        <taxon>Enterobacterales</taxon>
        <taxon>Enterobacteriaceae</taxon>
    </lineage>
</organism>
<dbReference type="Proteomes" id="UP000825886">
    <property type="component" value="Chromosome"/>
</dbReference>
<evidence type="ECO:0000313" key="2">
    <source>
        <dbReference type="Proteomes" id="UP000825886"/>
    </source>
</evidence>
<keyword evidence="2" id="KW-1185">Reference proteome</keyword>
<dbReference type="EMBL" id="CP081864">
    <property type="protein sequence ID" value="QZN97153.1"/>
    <property type="molecule type" value="Genomic_DNA"/>
</dbReference>
<dbReference type="EC" id="3.4.23.51" evidence="1"/>
<dbReference type="PRINTS" id="PR00446">
    <property type="entry name" value="HYDRGNUPTAKE"/>
</dbReference>
<evidence type="ECO:0000313" key="1">
    <source>
        <dbReference type="EMBL" id="QZN97153.1"/>
    </source>
</evidence>
<protein>
    <submittedName>
        <fullName evidence="1">Hydrogenase maturation peptidase HycI</fullName>
        <ecNumber evidence="1">3.4.23.51</ecNumber>
    </submittedName>
</protein>
<dbReference type="InterPro" id="IPR023430">
    <property type="entry name" value="Pept_HybD-like_dom_sf"/>
</dbReference>
<dbReference type="Pfam" id="PF01750">
    <property type="entry name" value="HycI"/>
    <property type="match status" value="1"/>
</dbReference>
<proteinExistence type="predicted"/>
<dbReference type="NCBIfam" id="TIGR00072">
    <property type="entry name" value="hydrog_prot"/>
    <property type="match status" value="1"/>
</dbReference>
<accession>A0ABX9APR4</accession>
<dbReference type="SUPFAM" id="SSF53163">
    <property type="entry name" value="HybD-like"/>
    <property type="match status" value="1"/>
</dbReference>
<dbReference type="InterPro" id="IPR004420">
    <property type="entry name" value="Pept_A31_hyd_mat_HycI"/>
</dbReference>